<feature type="chain" id="PRO_5001800724" evidence="10">
    <location>
        <begin position="24"/>
        <end position="470"/>
    </location>
</feature>
<evidence type="ECO:0000256" key="8">
    <source>
        <dbReference type="PIRSR" id="PIRSR606710-2"/>
    </source>
</evidence>
<dbReference type="Gene3D" id="2.115.10.20">
    <property type="entry name" value="Glycosyl hydrolase domain, family 43"/>
    <property type="match status" value="1"/>
</dbReference>
<dbReference type="InterPro" id="IPR006710">
    <property type="entry name" value="Glyco_hydro_43"/>
</dbReference>
<dbReference type="InterPro" id="IPR052176">
    <property type="entry name" value="Glycosyl_Hydrlase_43_Enz"/>
</dbReference>
<dbReference type="RefSeq" id="WP_034673605.1">
    <property type="nucleotide sequence ID" value="NZ_FPAP01000003.1"/>
</dbReference>
<dbReference type="InterPro" id="IPR008979">
    <property type="entry name" value="Galactose-bd-like_sf"/>
</dbReference>
<feature type="signal peptide" evidence="10">
    <location>
        <begin position="1"/>
        <end position="23"/>
    </location>
</feature>
<feature type="domain" description="CBM6" evidence="11">
    <location>
        <begin position="339"/>
        <end position="468"/>
    </location>
</feature>
<dbReference type="PANTHER" id="PTHR43772">
    <property type="entry name" value="ENDO-1,4-BETA-XYLANASE"/>
    <property type="match status" value="1"/>
</dbReference>
<dbReference type="SUPFAM" id="SSF49785">
    <property type="entry name" value="Galactose-binding domain-like"/>
    <property type="match status" value="1"/>
</dbReference>
<dbReference type="EMBL" id="JPRP01000001">
    <property type="protein sequence ID" value="KFE99798.1"/>
    <property type="molecule type" value="Genomic_DNA"/>
</dbReference>
<feature type="site" description="Important for catalytic activity, responsible for pKa modulation of the active site Glu and correct orientation of both the proton donor and substrate" evidence="8">
    <location>
        <position position="151"/>
    </location>
</feature>
<gene>
    <name evidence="12" type="ORF">IX39_03820</name>
</gene>
<evidence type="ECO:0000256" key="10">
    <source>
        <dbReference type="SAM" id="SignalP"/>
    </source>
</evidence>
<dbReference type="STRING" id="236814.IX39_03820"/>
<name>A0A085Z5T5_9FLAO</name>
<keyword evidence="2" id="KW-0624">Polysaccharide degradation</keyword>
<dbReference type="GO" id="GO:0030246">
    <property type="term" value="F:carbohydrate binding"/>
    <property type="evidence" value="ECO:0007669"/>
    <property type="project" value="InterPro"/>
</dbReference>
<dbReference type="GO" id="GO:0004553">
    <property type="term" value="F:hydrolase activity, hydrolyzing O-glycosyl compounds"/>
    <property type="evidence" value="ECO:0007669"/>
    <property type="project" value="InterPro"/>
</dbReference>
<dbReference type="eggNOG" id="COG3507">
    <property type="taxonomic scope" value="Bacteria"/>
</dbReference>
<dbReference type="InterPro" id="IPR006584">
    <property type="entry name" value="Cellulose-bd_IV"/>
</dbReference>
<dbReference type="GO" id="GO:0045493">
    <property type="term" value="P:xylan catabolic process"/>
    <property type="evidence" value="ECO:0007669"/>
    <property type="project" value="UniProtKB-KW"/>
</dbReference>
<dbReference type="InterPro" id="IPR023296">
    <property type="entry name" value="Glyco_hydro_beta-prop_sf"/>
</dbReference>
<feature type="active site" description="Proton donor" evidence="7">
    <location>
        <position position="222"/>
    </location>
</feature>
<comment type="caution">
    <text evidence="12">The sequence shown here is derived from an EMBL/GenBank/DDBJ whole genome shotgun (WGS) entry which is preliminary data.</text>
</comment>
<evidence type="ECO:0000256" key="4">
    <source>
        <dbReference type="ARBA" id="ARBA00022801"/>
    </source>
</evidence>
<dbReference type="PANTHER" id="PTHR43772:SF2">
    <property type="entry name" value="PUTATIVE (AFU_ORTHOLOGUE AFUA_2G04480)-RELATED"/>
    <property type="match status" value="1"/>
</dbReference>
<evidence type="ECO:0000313" key="13">
    <source>
        <dbReference type="Proteomes" id="UP000028713"/>
    </source>
</evidence>
<evidence type="ECO:0000256" key="2">
    <source>
        <dbReference type="ARBA" id="ARBA00022651"/>
    </source>
</evidence>
<evidence type="ECO:0000256" key="7">
    <source>
        <dbReference type="PIRSR" id="PIRSR606710-1"/>
    </source>
</evidence>
<accession>A0A085Z5T5</accession>
<dbReference type="Proteomes" id="UP000028713">
    <property type="component" value="Unassembled WGS sequence"/>
</dbReference>
<reference evidence="12 13" key="1">
    <citation type="submission" date="2014-07" db="EMBL/GenBank/DDBJ databases">
        <title>Genome of Chryseobacterium formosense LMG 24722.</title>
        <authorList>
            <person name="Pipes S.E."/>
            <person name="Stropko S.J."/>
            <person name="Newman J.D."/>
        </authorList>
    </citation>
    <scope>NUCLEOTIDE SEQUENCE [LARGE SCALE GENOMIC DNA]</scope>
    <source>
        <strain evidence="12 13">LMG 24722</strain>
    </source>
</reference>
<dbReference type="Gene3D" id="2.60.120.260">
    <property type="entry name" value="Galactose-binding domain-like"/>
    <property type="match status" value="1"/>
</dbReference>
<keyword evidence="4 9" id="KW-0378">Hydrolase</keyword>
<dbReference type="Pfam" id="PF03422">
    <property type="entry name" value="CBM_6"/>
    <property type="match status" value="1"/>
</dbReference>
<organism evidence="12 13">
    <name type="scientific">Chryseobacterium formosense</name>
    <dbReference type="NCBI Taxonomy" id="236814"/>
    <lineage>
        <taxon>Bacteria</taxon>
        <taxon>Pseudomonadati</taxon>
        <taxon>Bacteroidota</taxon>
        <taxon>Flavobacteriia</taxon>
        <taxon>Flavobacteriales</taxon>
        <taxon>Weeksellaceae</taxon>
        <taxon>Chryseobacterium group</taxon>
        <taxon>Chryseobacterium</taxon>
    </lineage>
</organism>
<dbReference type="SUPFAM" id="SSF75005">
    <property type="entry name" value="Arabinanase/levansucrase/invertase"/>
    <property type="match status" value="1"/>
</dbReference>
<keyword evidence="2" id="KW-0858">Xylan degradation</keyword>
<evidence type="ECO:0000256" key="3">
    <source>
        <dbReference type="ARBA" id="ARBA00022729"/>
    </source>
</evidence>
<keyword evidence="5" id="KW-0119">Carbohydrate metabolism</keyword>
<comment type="similarity">
    <text evidence="1 9">Belongs to the glycosyl hydrolase 43 family.</text>
</comment>
<evidence type="ECO:0000256" key="9">
    <source>
        <dbReference type="RuleBase" id="RU361187"/>
    </source>
</evidence>
<dbReference type="PROSITE" id="PS51175">
    <property type="entry name" value="CBM6"/>
    <property type="match status" value="1"/>
</dbReference>
<keyword evidence="13" id="KW-1185">Reference proteome</keyword>
<keyword evidence="3 10" id="KW-0732">Signal</keyword>
<protein>
    <submittedName>
        <fullName evidence="12">Carbohydrate-binding protein</fullName>
    </submittedName>
</protein>
<dbReference type="AlphaFoldDB" id="A0A085Z5T5"/>
<evidence type="ECO:0000256" key="6">
    <source>
        <dbReference type="ARBA" id="ARBA00023295"/>
    </source>
</evidence>
<dbReference type="CDD" id="cd04084">
    <property type="entry name" value="CBM6_xylanase-like"/>
    <property type="match status" value="1"/>
</dbReference>
<dbReference type="OrthoDB" id="9763933at2"/>
<keyword evidence="6 9" id="KW-0326">Glycosidase</keyword>
<feature type="active site" description="Proton acceptor" evidence="7">
    <location>
        <position position="35"/>
    </location>
</feature>
<dbReference type="SMART" id="SM00606">
    <property type="entry name" value="CBD_IV"/>
    <property type="match status" value="1"/>
</dbReference>
<evidence type="ECO:0000256" key="5">
    <source>
        <dbReference type="ARBA" id="ARBA00023277"/>
    </source>
</evidence>
<evidence type="ECO:0000259" key="11">
    <source>
        <dbReference type="PROSITE" id="PS51175"/>
    </source>
</evidence>
<dbReference type="InterPro" id="IPR005084">
    <property type="entry name" value="CBM6"/>
</dbReference>
<dbReference type="Pfam" id="PF04616">
    <property type="entry name" value="Glyco_hydro_43"/>
    <property type="match status" value="1"/>
</dbReference>
<proteinExistence type="inferred from homology"/>
<sequence>MNNLKLKSLLSSLILTNAICLFAQNPIIQTHFSPDPAPMVYKDKMYVYTGDDIPGYDFYYMTKWRVHSSEDMVNWTDHGVPISLESFSWARDRAWASQCIQRNGKFYWYICAQTVNNDMAIGVAVSDTPTGSFKDALGKPLITTGSWDNIDPTVFIDEDGQAYLYWGNSHLFYVKLNKDMISFEGKITEIPQSVESFGGLRRPGKSDEVLQKQEKFEDVFVEGPWFYKRNKQYYLMYAGMTGRTECLSYSTSSSPTGPWKYQGKIMTDQPTNSFTNHGGIIDFKGKSYLFYHTGLLPGAGSYGRSTAIEEFKYNSDGSIPKIVMTKEGVNPIAMVNPYKRNEAEMIAWSEKCKTAENKKNGVYVTETRTGGFIKVRSVDFGNQGVSAFSASIASGLDGGILEVRLDSVKGIKLAQIDVPRTGDWDVWKTLTAKISESVSGVHDVYFVFQGKNITAGRELFNFDYWSFQKK</sequence>
<dbReference type="CDD" id="cd18618">
    <property type="entry name" value="GH43_Xsa43E-like"/>
    <property type="match status" value="1"/>
</dbReference>
<evidence type="ECO:0000256" key="1">
    <source>
        <dbReference type="ARBA" id="ARBA00009865"/>
    </source>
</evidence>
<evidence type="ECO:0000313" key="12">
    <source>
        <dbReference type="EMBL" id="KFE99798.1"/>
    </source>
</evidence>